<reference evidence="1 2" key="1">
    <citation type="submission" date="2016-02" db="EMBL/GenBank/DDBJ databases">
        <title>Complete Genome Sequence of Propionibacterium acidipropionici ATCC 55737.</title>
        <authorList>
            <person name="Luna Flores C.H."/>
            <person name="Nielsen L.K."/>
            <person name="Marcellin E."/>
        </authorList>
    </citation>
    <scope>NUCLEOTIDE SEQUENCE [LARGE SCALE GENOMIC DNA]</scope>
    <source>
        <strain evidence="1 2">ATCC 55737</strain>
    </source>
</reference>
<name>A0A3Q9CRA6_9ACTN</name>
<dbReference type="EMBL" id="CP014352">
    <property type="protein sequence ID" value="AMS06004.1"/>
    <property type="molecule type" value="Genomic_DNA"/>
</dbReference>
<proteinExistence type="predicted"/>
<dbReference type="InterPro" id="IPR016181">
    <property type="entry name" value="Acyl_CoA_acyltransferase"/>
</dbReference>
<evidence type="ECO:0000313" key="2">
    <source>
        <dbReference type="Proteomes" id="UP000075221"/>
    </source>
</evidence>
<organism evidence="1 2">
    <name type="scientific">Acidipropionibacterium acidipropionici</name>
    <dbReference type="NCBI Taxonomy" id="1748"/>
    <lineage>
        <taxon>Bacteria</taxon>
        <taxon>Bacillati</taxon>
        <taxon>Actinomycetota</taxon>
        <taxon>Actinomycetes</taxon>
        <taxon>Propionibacteriales</taxon>
        <taxon>Propionibacteriaceae</taxon>
        <taxon>Acidipropionibacterium</taxon>
    </lineage>
</organism>
<evidence type="ECO:0000313" key="1">
    <source>
        <dbReference type="EMBL" id="AMS06004.1"/>
    </source>
</evidence>
<dbReference type="Gene3D" id="3.40.630.30">
    <property type="match status" value="1"/>
</dbReference>
<gene>
    <name evidence="1" type="ORF">AXH35_11755</name>
</gene>
<sequence length="175" mass="19509">MKGAGVVWSQIVNSRDLRCLQRFRCTADRPRSSSGRLLVHPRPWEWDVQSYLRNSPKLKAGHLVLLGRCGEDVVAVARLEVTARENDCHVFIASAAIDLDHRGKGGRMADALMLQIRETAVEMCRESGKSEILLEGKIHPGNLPSQAMVTRAGFEPLEAPGLNSYEMWGVRFTVE</sequence>
<protein>
    <submittedName>
        <fullName evidence="1">Uncharacterized protein</fullName>
    </submittedName>
</protein>
<dbReference type="KEGG" id="aaci:ASQ49_03040"/>
<accession>A0A3Q9CRA6</accession>
<dbReference type="Proteomes" id="UP000075221">
    <property type="component" value="Chromosome"/>
</dbReference>
<dbReference type="AlphaFoldDB" id="A0A3Q9CRA6"/>
<dbReference type="SUPFAM" id="SSF55729">
    <property type="entry name" value="Acyl-CoA N-acyltransferases (Nat)"/>
    <property type="match status" value="1"/>
</dbReference>